<feature type="transmembrane region" description="Helical" evidence="6">
    <location>
        <begin position="244"/>
        <end position="268"/>
    </location>
</feature>
<evidence type="ECO:0000256" key="1">
    <source>
        <dbReference type="ARBA" id="ARBA00004651"/>
    </source>
</evidence>
<evidence type="ECO:0000256" key="2">
    <source>
        <dbReference type="ARBA" id="ARBA00022475"/>
    </source>
</evidence>
<evidence type="ECO:0000256" key="4">
    <source>
        <dbReference type="ARBA" id="ARBA00022989"/>
    </source>
</evidence>
<dbReference type="Pfam" id="PF03553">
    <property type="entry name" value="Na_H_antiporter"/>
    <property type="match status" value="1"/>
</dbReference>
<sequence>MNKQSRAATPIPAVEEAATGAAEGTGVVGGTGGRLRPSRILAAAAILGGLVGGLYVFVQVDPEWRERKIAYQVYENDAGELTYRSHGEETAVGPVVPYAESPLRAEALRGLQGEPELDSQWIFETEEEDGVVGARYSLLEAEFHFGLWSLLPAGVAIALCLLTKEPLTALLSGVIVGALMLGRFDITDAVLLPSLSSKGAATVLLLYLWLLGSLMGIWSRTGAAQAFAEFMTRRFVRGPRSAKLVAWLMGVLFFQGGTVSVVLVGTIVKPVADRERVSHEELSYIVDSTASPIASVLAFNAWPAYVQALIFVPGVAFLATEEDRIAFFFRSVPLSFYGILAVSGTFLLSLDYTRFAGAGIREASERARTTGQLDAPGVSPLSSAELTVARVPAGYRPHVLEFFVPFILLIGTAVGTFVLTGTPEVNWAFGLALLSSVVTALGRGMRLRHVIEGIGDGMKGVVLASVVLLLAITVGGISREVGAGAYLVELLGGQISYLALPASLQLITMVIAFSTGTSWGTYAIAFPLAMPLAWEVAGAAGVDRPELFMSVCFAAVLNGSVFGDQCSPISDTTILSAMTTGCDLMDHVKTQIVPASYAALLAAALWTATVYFFV</sequence>
<evidence type="ECO:0000256" key="6">
    <source>
        <dbReference type="SAM" id="Phobius"/>
    </source>
</evidence>
<feature type="transmembrane region" description="Helical" evidence="6">
    <location>
        <begin position="40"/>
        <end position="58"/>
    </location>
</feature>
<feature type="transmembrane region" description="Helical" evidence="6">
    <location>
        <begin position="145"/>
        <end position="162"/>
    </location>
</feature>
<feature type="transmembrane region" description="Helical" evidence="6">
    <location>
        <begin position="399"/>
        <end position="419"/>
    </location>
</feature>
<feature type="transmembrane region" description="Helical" evidence="6">
    <location>
        <begin position="457"/>
        <end position="477"/>
    </location>
</feature>
<evidence type="ECO:0000256" key="3">
    <source>
        <dbReference type="ARBA" id="ARBA00022692"/>
    </source>
</evidence>
<dbReference type="PANTHER" id="PTHR43478:SF1">
    <property type="entry name" value="NA+_H+ ANTIPORTER NHAC-LIKE C-TERMINAL DOMAIN-CONTAINING PROTEIN"/>
    <property type="match status" value="1"/>
</dbReference>
<name>A0ABX1V793_9PLAN</name>
<evidence type="ECO:0000313" key="8">
    <source>
        <dbReference type="EMBL" id="NNJ24114.1"/>
    </source>
</evidence>
<protein>
    <recommendedName>
        <fullName evidence="7">Na+/H+ antiporter NhaC-like C-terminal domain-containing protein</fullName>
    </recommendedName>
</protein>
<dbReference type="RefSeq" id="WP_171182695.1">
    <property type="nucleotide sequence ID" value="NZ_WTPX01000003.1"/>
</dbReference>
<evidence type="ECO:0000313" key="9">
    <source>
        <dbReference type="Proteomes" id="UP000609651"/>
    </source>
</evidence>
<reference evidence="8 9" key="1">
    <citation type="journal article" date="2020" name="Syst. Appl. Microbiol.">
        <title>Alienimonas chondri sp. nov., a novel planctomycete isolated from the biofilm of the red alga Chondrus crispus.</title>
        <authorList>
            <person name="Vitorino I."/>
            <person name="Albuquerque L."/>
            <person name="Wiegand S."/>
            <person name="Kallscheuer N."/>
            <person name="da Costa M.S."/>
            <person name="Lobo-da-Cunha A."/>
            <person name="Jogler C."/>
            <person name="Lage O.M."/>
        </authorList>
    </citation>
    <scope>NUCLEOTIDE SEQUENCE [LARGE SCALE GENOMIC DNA]</scope>
    <source>
        <strain evidence="8 9">LzC2</strain>
    </source>
</reference>
<keyword evidence="9" id="KW-1185">Reference proteome</keyword>
<keyword evidence="5 6" id="KW-0472">Membrane</keyword>
<dbReference type="PANTHER" id="PTHR43478">
    <property type="entry name" value="NA+/H+ ANTIPORTER-RELATED"/>
    <property type="match status" value="1"/>
</dbReference>
<dbReference type="EMBL" id="WTPX01000003">
    <property type="protein sequence ID" value="NNJ24114.1"/>
    <property type="molecule type" value="Genomic_DNA"/>
</dbReference>
<accession>A0ABX1V793</accession>
<feature type="transmembrane region" description="Helical" evidence="6">
    <location>
        <begin position="334"/>
        <end position="352"/>
    </location>
</feature>
<dbReference type="InterPro" id="IPR018461">
    <property type="entry name" value="Na/H_Antiport_NhaC-like_C"/>
</dbReference>
<feature type="transmembrane region" description="Helical" evidence="6">
    <location>
        <begin position="204"/>
        <end position="223"/>
    </location>
</feature>
<organism evidence="8 9">
    <name type="scientific">Alienimonas chondri</name>
    <dbReference type="NCBI Taxonomy" id="2681879"/>
    <lineage>
        <taxon>Bacteria</taxon>
        <taxon>Pseudomonadati</taxon>
        <taxon>Planctomycetota</taxon>
        <taxon>Planctomycetia</taxon>
        <taxon>Planctomycetales</taxon>
        <taxon>Planctomycetaceae</taxon>
        <taxon>Alienimonas</taxon>
    </lineage>
</organism>
<feature type="transmembrane region" description="Helical" evidence="6">
    <location>
        <begin position="595"/>
        <end position="613"/>
    </location>
</feature>
<comment type="subcellular location">
    <subcellularLocation>
        <location evidence="1">Cell membrane</location>
        <topology evidence="1">Multi-pass membrane protein</topology>
    </subcellularLocation>
</comment>
<keyword evidence="4 6" id="KW-1133">Transmembrane helix</keyword>
<evidence type="ECO:0000259" key="7">
    <source>
        <dbReference type="Pfam" id="PF03553"/>
    </source>
</evidence>
<keyword evidence="3 6" id="KW-0812">Transmembrane</keyword>
<evidence type="ECO:0000256" key="5">
    <source>
        <dbReference type="ARBA" id="ARBA00023136"/>
    </source>
</evidence>
<feature type="transmembrane region" description="Helical" evidence="6">
    <location>
        <begin position="167"/>
        <end position="184"/>
    </location>
</feature>
<gene>
    <name evidence="8" type="ORF">LzC2_01640</name>
</gene>
<comment type="caution">
    <text evidence="8">The sequence shown here is derived from an EMBL/GenBank/DDBJ whole genome shotgun (WGS) entry which is preliminary data.</text>
</comment>
<feature type="transmembrane region" description="Helical" evidence="6">
    <location>
        <begin position="425"/>
        <end position="445"/>
    </location>
</feature>
<proteinExistence type="predicted"/>
<feature type="domain" description="Na+/H+ antiporter NhaC-like C-terminal" evidence="7">
    <location>
        <begin position="326"/>
        <end position="603"/>
    </location>
</feature>
<keyword evidence="2" id="KW-1003">Cell membrane</keyword>
<dbReference type="Proteomes" id="UP000609651">
    <property type="component" value="Unassembled WGS sequence"/>
</dbReference>